<dbReference type="EMBL" id="JACHGT010000004">
    <property type="protein sequence ID" value="MBB6034331.1"/>
    <property type="molecule type" value="Genomic_DNA"/>
</dbReference>
<dbReference type="Pfam" id="PF02909">
    <property type="entry name" value="TetR_C_1"/>
    <property type="match status" value="1"/>
</dbReference>
<dbReference type="RefSeq" id="WP_184787195.1">
    <property type="nucleotide sequence ID" value="NZ_BONT01000045.1"/>
</dbReference>
<dbReference type="GO" id="GO:0045892">
    <property type="term" value="P:negative regulation of DNA-templated transcription"/>
    <property type="evidence" value="ECO:0007669"/>
    <property type="project" value="InterPro"/>
</dbReference>
<evidence type="ECO:0000259" key="3">
    <source>
        <dbReference type="Pfam" id="PF02909"/>
    </source>
</evidence>
<proteinExistence type="predicted"/>
<protein>
    <submittedName>
        <fullName evidence="4">AcrR family transcriptional regulator</fullName>
    </submittedName>
</protein>
<keyword evidence="2" id="KW-0804">Transcription</keyword>
<dbReference type="InterPro" id="IPR009057">
    <property type="entry name" value="Homeodomain-like_sf"/>
</dbReference>
<dbReference type="InterPro" id="IPR036271">
    <property type="entry name" value="Tet_transcr_reg_TetR-rel_C_sf"/>
</dbReference>
<organism evidence="4 5">
    <name type="scientific">Phytomonospora endophytica</name>
    <dbReference type="NCBI Taxonomy" id="714109"/>
    <lineage>
        <taxon>Bacteria</taxon>
        <taxon>Bacillati</taxon>
        <taxon>Actinomycetota</taxon>
        <taxon>Actinomycetes</taxon>
        <taxon>Micromonosporales</taxon>
        <taxon>Micromonosporaceae</taxon>
        <taxon>Phytomonospora</taxon>
    </lineage>
</organism>
<keyword evidence="5" id="KW-1185">Reference proteome</keyword>
<dbReference type="InterPro" id="IPR004111">
    <property type="entry name" value="Repressor_TetR_C"/>
</dbReference>
<evidence type="ECO:0000313" key="5">
    <source>
        <dbReference type="Proteomes" id="UP000548476"/>
    </source>
</evidence>
<gene>
    <name evidence="4" type="ORF">HNR73_002181</name>
</gene>
<dbReference type="AlphaFoldDB" id="A0A841FAP4"/>
<dbReference type="Proteomes" id="UP000548476">
    <property type="component" value="Unassembled WGS sequence"/>
</dbReference>
<dbReference type="Gene3D" id="1.10.357.10">
    <property type="entry name" value="Tetracycline Repressor, domain 2"/>
    <property type="match status" value="1"/>
</dbReference>
<comment type="caution">
    <text evidence="4">The sequence shown here is derived from an EMBL/GenBank/DDBJ whole genome shotgun (WGS) entry which is preliminary data.</text>
</comment>
<dbReference type="SUPFAM" id="SSF46689">
    <property type="entry name" value="Homeodomain-like"/>
    <property type="match status" value="1"/>
</dbReference>
<feature type="domain" description="Tetracycline repressor TetR C-terminal" evidence="3">
    <location>
        <begin position="71"/>
        <end position="212"/>
    </location>
</feature>
<sequence length="236" mass="24130">MAGNPRIGGRRPQFDLDDIVRAGLALGLHRLSVQALADELGVSAAAVYRLVPGRVALERLIGEAVLAGCELPDDPADSVREHLVSFALRLRAFLLAHPGSARYLQLSFPRGPSGAKLQAAEVVALTSRGYDPSAAAGLCGSVASVAIGLVVGEEGILAHAEDIDAAAELAADTSEVVMADPLLKEAHVGVPVLGPGEFFAIVLTATVDGLVTALPPGRPLGDVITAARAAADGRES</sequence>
<accession>A0A841FAP4</accession>
<dbReference type="SUPFAM" id="SSF48498">
    <property type="entry name" value="Tetracyclin repressor-like, C-terminal domain"/>
    <property type="match status" value="1"/>
</dbReference>
<name>A0A841FAP4_9ACTN</name>
<reference evidence="4 5" key="1">
    <citation type="submission" date="2020-08" db="EMBL/GenBank/DDBJ databases">
        <title>Genomic Encyclopedia of Type Strains, Phase IV (KMG-IV): sequencing the most valuable type-strain genomes for metagenomic binning, comparative biology and taxonomic classification.</title>
        <authorList>
            <person name="Goeker M."/>
        </authorList>
    </citation>
    <scope>NUCLEOTIDE SEQUENCE [LARGE SCALE GENOMIC DNA]</scope>
    <source>
        <strain evidence="4 5">YIM 65646</strain>
    </source>
</reference>
<keyword evidence="1" id="KW-0805">Transcription regulation</keyword>
<evidence type="ECO:0000256" key="1">
    <source>
        <dbReference type="ARBA" id="ARBA00023015"/>
    </source>
</evidence>
<evidence type="ECO:0000313" key="4">
    <source>
        <dbReference type="EMBL" id="MBB6034331.1"/>
    </source>
</evidence>
<evidence type="ECO:0000256" key="2">
    <source>
        <dbReference type="ARBA" id="ARBA00023163"/>
    </source>
</evidence>